<feature type="transmembrane region" description="Helical" evidence="8">
    <location>
        <begin position="140"/>
        <end position="160"/>
    </location>
</feature>
<keyword evidence="4" id="KW-0597">Phosphoprotein</keyword>
<comment type="similarity">
    <text evidence="2">Belongs to the purine-cytosine permease (2.A.39) family.</text>
</comment>
<keyword evidence="6 8" id="KW-1133">Transmembrane helix</keyword>
<feature type="transmembrane region" description="Helical" evidence="8">
    <location>
        <begin position="401"/>
        <end position="420"/>
    </location>
</feature>
<dbReference type="PANTHER" id="PTHR31806:SF1">
    <property type="entry name" value="PURINE-CYTOSINE PERMEASE FCY2-RELATED"/>
    <property type="match status" value="1"/>
</dbReference>
<dbReference type="Gene3D" id="1.10.4160.10">
    <property type="entry name" value="Hydantoin permease"/>
    <property type="match status" value="1"/>
</dbReference>
<accession>A0A1E4TZF7</accession>
<evidence type="ECO:0000256" key="3">
    <source>
        <dbReference type="ARBA" id="ARBA00022448"/>
    </source>
</evidence>
<dbReference type="InterPro" id="IPR001248">
    <property type="entry name" value="Pur-cyt_permease"/>
</dbReference>
<keyword evidence="7 8" id="KW-0472">Membrane</keyword>
<name>A0A1E4TZF7_PACTA</name>
<dbReference type="InterPro" id="IPR026030">
    <property type="entry name" value="Pur-cyt_permease_Fcy2/21/22"/>
</dbReference>
<organism evidence="9 10">
    <name type="scientific">Pachysolen tannophilus NRRL Y-2460</name>
    <dbReference type="NCBI Taxonomy" id="669874"/>
    <lineage>
        <taxon>Eukaryota</taxon>
        <taxon>Fungi</taxon>
        <taxon>Dikarya</taxon>
        <taxon>Ascomycota</taxon>
        <taxon>Saccharomycotina</taxon>
        <taxon>Pichiomycetes</taxon>
        <taxon>Pachysolenaceae</taxon>
        <taxon>Pachysolen</taxon>
    </lineage>
</organism>
<dbReference type="GO" id="GO:0015856">
    <property type="term" value="P:cytosine transport"/>
    <property type="evidence" value="ECO:0007669"/>
    <property type="project" value="UniProtKB-ARBA"/>
</dbReference>
<dbReference type="FunFam" id="1.10.4160.10:FF:000002">
    <property type="entry name" value="Purine-cytosine permease fcyB"/>
    <property type="match status" value="1"/>
</dbReference>
<dbReference type="GO" id="GO:0000329">
    <property type="term" value="C:fungal-type vacuole membrane"/>
    <property type="evidence" value="ECO:0007669"/>
    <property type="project" value="TreeGrafter"/>
</dbReference>
<reference evidence="10" key="1">
    <citation type="submission" date="2016-05" db="EMBL/GenBank/DDBJ databases">
        <title>Comparative genomics of biotechnologically important yeasts.</title>
        <authorList>
            <consortium name="DOE Joint Genome Institute"/>
            <person name="Riley R."/>
            <person name="Haridas S."/>
            <person name="Wolfe K.H."/>
            <person name="Lopes M.R."/>
            <person name="Hittinger C.T."/>
            <person name="Goker M."/>
            <person name="Salamov A."/>
            <person name="Wisecaver J."/>
            <person name="Long T.M."/>
            <person name="Aerts A.L."/>
            <person name="Barry K."/>
            <person name="Choi C."/>
            <person name="Clum A."/>
            <person name="Coughlan A.Y."/>
            <person name="Deshpande S."/>
            <person name="Douglass A.P."/>
            <person name="Hanson S.J."/>
            <person name="Klenk H.-P."/>
            <person name="Labutti K."/>
            <person name="Lapidus A."/>
            <person name="Lindquist E."/>
            <person name="Lipzen A."/>
            <person name="Meier-Kolthoff J.P."/>
            <person name="Ohm R.A."/>
            <person name="Otillar R.P."/>
            <person name="Pangilinan J."/>
            <person name="Peng Y."/>
            <person name="Rokas A."/>
            <person name="Rosa C.A."/>
            <person name="Scheuner C."/>
            <person name="Sibirny A.A."/>
            <person name="Slot J.C."/>
            <person name="Stielow J.B."/>
            <person name="Sun H."/>
            <person name="Kurtzman C.P."/>
            <person name="Blackwell M."/>
            <person name="Grigoriev I.V."/>
            <person name="Jeffries T.W."/>
        </authorList>
    </citation>
    <scope>NUCLEOTIDE SEQUENCE [LARGE SCALE GENOMIC DNA]</scope>
    <source>
        <strain evidence="10">NRRL Y-2460</strain>
    </source>
</reference>
<evidence type="ECO:0000256" key="7">
    <source>
        <dbReference type="ARBA" id="ARBA00023136"/>
    </source>
</evidence>
<evidence type="ECO:0008006" key="11">
    <source>
        <dbReference type="Google" id="ProtNLM"/>
    </source>
</evidence>
<feature type="transmembrane region" description="Helical" evidence="8">
    <location>
        <begin position="275"/>
        <end position="299"/>
    </location>
</feature>
<feature type="transmembrane region" description="Helical" evidence="8">
    <location>
        <begin position="172"/>
        <end position="192"/>
    </location>
</feature>
<dbReference type="OrthoDB" id="2116389at2759"/>
<evidence type="ECO:0000256" key="4">
    <source>
        <dbReference type="ARBA" id="ARBA00022553"/>
    </source>
</evidence>
<feature type="transmembrane region" description="Helical" evidence="8">
    <location>
        <begin position="240"/>
        <end position="263"/>
    </location>
</feature>
<evidence type="ECO:0000256" key="6">
    <source>
        <dbReference type="ARBA" id="ARBA00022989"/>
    </source>
</evidence>
<comment type="subcellular location">
    <subcellularLocation>
        <location evidence="1">Membrane</location>
        <topology evidence="1">Multi-pass membrane protein</topology>
    </subcellularLocation>
</comment>
<feature type="transmembrane region" description="Helical" evidence="8">
    <location>
        <begin position="99"/>
        <end position="119"/>
    </location>
</feature>
<protein>
    <recommendedName>
        <fullName evidence="11">Purine-cytosine permease</fullName>
    </recommendedName>
</protein>
<dbReference type="EMBL" id="KV454012">
    <property type="protein sequence ID" value="ODV97126.1"/>
    <property type="molecule type" value="Genomic_DNA"/>
</dbReference>
<evidence type="ECO:0000313" key="10">
    <source>
        <dbReference type="Proteomes" id="UP000094236"/>
    </source>
</evidence>
<dbReference type="PANTHER" id="PTHR31806">
    <property type="entry name" value="PURINE-CYTOSINE PERMEASE FCY2-RELATED"/>
    <property type="match status" value="1"/>
</dbReference>
<evidence type="ECO:0000256" key="8">
    <source>
        <dbReference type="SAM" id="Phobius"/>
    </source>
</evidence>
<keyword evidence="5 8" id="KW-0812">Transmembrane</keyword>
<dbReference type="Pfam" id="PF02133">
    <property type="entry name" value="Transp_cyt_pur"/>
    <property type="match status" value="1"/>
</dbReference>
<keyword evidence="10" id="KW-1185">Reference proteome</keyword>
<feature type="non-terminal residue" evidence="9">
    <location>
        <position position="505"/>
    </location>
</feature>
<gene>
    <name evidence="9" type="ORF">PACTADRAFT_48880</name>
</gene>
<dbReference type="STRING" id="669874.A0A1E4TZF7"/>
<dbReference type="PIRSF" id="PIRSF002744">
    <property type="entry name" value="Pur-cyt_permease"/>
    <property type="match status" value="1"/>
</dbReference>
<dbReference type="Proteomes" id="UP000094236">
    <property type="component" value="Unassembled WGS sequence"/>
</dbReference>
<feature type="transmembrane region" description="Helical" evidence="8">
    <location>
        <begin position="74"/>
        <end position="93"/>
    </location>
</feature>
<dbReference type="GO" id="GO:0005886">
    <property type="term" value="C:plasma membrane"/>
    <property type="evidence" value="ECO:0007669"/>
    <property type="project" value="TreeGrafter"/>
</dbReference>
<evidence type="ECO:0000313" key="9">
    <source>
        <dbReference type="EMBL" id="ODV97126.1"/>
    </source>
</evidence>
<feature type="transmembrane region" description="Helical" evidence="8">
    <location>
        <begin position="329"/>
        <end position="348"/>
    </location>
</feature>
<proteinExistence type="inferred from homology"/>
<evidence type="ECO:0000256" key="1">
    <source>
        <dbReference type="ARBA" id="ARBA00004141"/>
    </source>
</evidence>
<evidence type="ECO:0000256" key="5">
    <source>
        <dbReference type="ARBA" id="ARBA00022692"/>
    </source>
</evidence>
<dbReference type="AlphaFoldDB" id="A0A1E4TZF7"/>
<keyword evidence="3" id="KW-0813">Transport</keyword>
<feature type="transmembrane region" description="Helical" evidence="8">
    <location>
        <begin position="480"/>
        <end position="499"/>
    </location>
</feature>
<feature type="transmembrane region" description="Helical" evidence="8">
    <location>
        <begin position="441"/>
        <end position="460"/>
    </location>
</feature>
<feature type="transmembrane region" description="Helical" evidence="8">
    <location>
        <begin position="204"/>
        <end position="220"/>
    </location>
</feature>
<feature type="transmembrane region" description="Helical" evidence="8">
    <location>
        <begin position="369"/>
        <end position="389"/>
    </location>
</feature>
<evidence type="ECO:0000256" key="2">
    <source>
        <dbReference type="ARBA" id="ARBA00008974"/>
    </source>
</evidence>
<sequence>MSLEEDKISAIDVDVEAVSAEKEFGETVNVKKNFTARLASMFDVETRGIERVLPEDRTDTSLVTACTMWLSSNLVIAALSTGALSTAAFGLGWYDSVAIIIIFTLIGALPVALYSVLCAKFGLRQMILTRFLAGNFGARIYSVLNIISCVGWGAINVIPAVELLHMVNDQKLPPWAGCLILVVITALIALLGYDYIHVYEKYSWIPNFIIFLILIARLHINGEFYNAPMGIGESEISGAITYASLVFGFAAGWVPSCGDYVIYKSPSIPGWKIFVAVYTGIVFPCLFSLLLGAACGTGVQTNERLLELWNDSSVGGLIYGILVENSLHGFGQFCCVILGLSTIANNLPSSYSVSICAQAVSPLSAKIPRIVWCFVGNFVMLGICIPAYYVFEEAMENFLDMISYFVSIYIGGTMAEHFVFRKGKEDSYNPEDCDNFYKLPLGIAGTFAFCCGIAGAVLGMSETWYVGPIAKHIGSYGGDIGWELCIAFTFIGHCVARPFELKYFG</sequence>
<dbReference type="GO" id="GO:0015205">
    <property type="term" value="F:nucleobase transmembrane transporter activity"/>
    <property type="evidence" value="ECO:0007669"/>
    <property type="project" value="TreeGrafter"/>
</dbReference>